<dbReference type="AlphaFoldDB" id="A0A2H5FGQ2"/>
<gene>
    <name evidence="1" type="ORF">CAB17_00615</name>
</gene>
<protein>
    <submittedName>
        <fullName evidence="1">Uncharacterized protein</fullName>
    </submittedName>
</protein>
<keyword evidence="2" id="KW-1185">Reference proteome</keyword>
<sequence>MFHYLSNLHQIGCDYIKISILVKLSGNRLGFYGNPLRFYACVDSLLILSYNGFLFCLNCYSYAPETIEISGF</sequence>
<name>A0A2H5FGQ2_9GAMM</name>
<dbReference type="Proteomes" id="UP000234343">
    <property type="component" value="Chromosome"/>
</dbReference>
<dbReference type="KEGG" id="lsh:CAB17_00615"/>
<reference evidence="1 2" key="1">
    <citation type="submission" date="2017-12" db="EMBL/GenBank/DDBJ databases">
        <title>Legionella sainthelensi LA01-117, whole genome sequence of a clinical isolate from New Zealand.</title>
        <authorList>
            <person name="Cree S.L."/>
            <person name="Slow S."/>
            <person name="Kennedy M.A."/>
            <person name="Murdoch D.R."/>
            <person name="Biggs P.J."/>
            <person name="Anderson T."/>
        </authorList>
    </citation>
    <scope>NUCLEOTIDE SEQUENCE [LARGE SCALE GENOMIC DNA]</scope>
    <source>
        <strain evidence="1 2">LA01-117</strain>
    </source>
</reference>
<organism evidence="1 2">
    <name type="scientific">Legionella sainthelensi</name>
    <dbReference type="NCBI Taxonomy" id="28087"/>
    <lineage>
        <taxon>Bacteria</taxon>
        <taxon>Pseudomonadati</taxon>
        <taxon>Pseudomonadota</taxon>
        <taxon>Gammaproteobacteria</taxon>
        <taxon>Legionellales</taxon>
        <taxon>Legionellaceae</taxon>
        <taxon>Legionella</taxon>
    </lineage>
</organism>
<evidence type="ECO:0000313" key="2">
    <source>
        <dbReference type="Proteomes" id="UP000234343"/>
    </source>
</evidence>
<proteinExistence type="predicted"/>
<evidence type="ECO:0000313" key="1">
    <source>
        <dbReference type="EMBL" id="AUH70719.1"/>
    </source>
</evidence>
<accession>A0A2H5FGQ2</accession>
<dbReference type="EMBL" id="CP025491">
    <property type="protein sequence ID" value="AUH70719.1"/>
    <property type="molecule type" value="Genomic_DNA"/>
</dbReference>